<dbReference type="InterPro" id="IPR037272">
    <property type="entry name" value="SNS_sf"/>
</dbReference>
<keyword evidence="4 6" id="KW-1133">Transmembrane helix</keyword>
<feature type="transmembrane region" description="Helical" evidence="6">
    <location>
        <begin position="26"/>
        <end position="44"/>
    </location>
</feature>
<dbReference type="PANTHER" id="PTHR11616">
    <property type="entry name" value="SODIUM/CHLORIDE DEPENDENT TRANSPORTER"/>
    <property type="match status" value="1"/>
</dbReference>
<gene>
    <name evidence="7" type="ORF">GIL414_LOCUS21733</name>
    <name evidence="8" type="ORF">GIL414_LOCUS21786</name>
</gene>
<evidence type="ECO:0000313" key="7">
    <source>
        <dbReference type="EMBL" id="CAF4204061.1"/>
    </source>
</evidence>
<dbReference type="SUPFAM" id="SSF161070">
    <property type="entry name" value="SNF-like"/>
    <property type="match status" value="1"/>
</dbReference>
<dbReference type="Pfam" id="PF00209">
    <property type="entry name" value="SNF"/>
    <property type="match status" value="1"/>
</dbReference>
<organism evidence="7 9">
    <name type="scientific">Rotaria magnacalcarata</name>
    <dbReference type="NCBI Taxonomy" id="392030"/>
    <lineage>
        <taxon>Eukaryota</taxon>
        <taxon>Metazoa</taxon>
        <taxon>Spiralia</taxon>
        <taxon>Gnathifera</taxon>
        <taxon>Rotifera</taxon>
        <taxon>Eurotatoria</taxon>
        <taxon>Bdelloidea</taxon>
        <taxon>Philodinida</taxon>
        <taxon>Philodinidae</taxon>
        <taxon>Rotaria</taxon>
    </lineage>
</organism>
<evidence type="ECO:0000313" key="8">
    <source>
        <dbReference type="EMBL" id="CAF4205678.1"/>
    </source>
</evidence>
<dbReference type="GO" id="GO:0051378">
    <property type="term" value="F:serotonin binding"/>
    <property type="evidence" value="ECO:0007669"/>
    <property type="project" value="TreeGrafter"/>
</dbReference>
<comment type="subcellular location">
    <subcellularLocation>
        <location evidence="1">Membrane</location>
        <topology evidence="1">Multi-pass membrane protein</topology>
    </subcellularLocation>
</comment>
<dbReference type="EMBL" id="CAJOBJ010019410">
    <property type="protein sequence ID" value="CAF4204061.1"/>
    <property type="molecule type" value="Genomic_DNA"/>
</dbReference>
<comment type="caution">
    <text evidence="7">The sequence shown here is derived from an EMBL/GenBank/DDBJ whole genome shotgun (WGS) entry which is preliminary data.</text>
</comment>
<dbReference type="GO" id="GO:0006865">
    <property type="term" value="P:amino acid transport"/>
    <property type="evidence" value="ECO:0007669"/>
    <property type="project" value="TreeGrafter"/>
</dbReference>
<dbReference type="GO" id="GO:0005335">
    <property type="term" value="F:serotonin:sodium:chloride symporter activity"/>
    <property type="evidence" value="ECO:0007669"/>
    <property type="project" value="TreeGrafter"/>
</dbReference>
<sequence length="75" mass="8320">IACLPTVTQGGNYVVQFLDKFSTAPALMLVVMMEAIAATWIYGINNLVNDIRTNLGFEPNLFFRLAWTVICPVIV</sequence>
<dbReference type="EMBL" id="CAJOBJ010019611">
    <property type="protein sequence ID" value="CAF4205678.1"/>
    <property type="molecule type" value="Genomic_DNA"/>
</dbReference>
<dbReference type="GO" id="GO:0043005">
    <property type="term" value="C:neuron projection"/>
    <property type="evidence" value="ECO:0007669"/>
    <property type="project" value="TreeGrafter"/>
</dbReference>
<feature type="non-terminal residue" evidence="7">
    <location>
        <position position="1"/>
    </location>
</feature>
<evidence type="ECO:0000256" key="5">
    <source>
        <dbReference type="ARBA" id="ARBA00023136"/>
    </source>
</evidence>
<evidence type="ECO:0000256" key="4">
    <source>
        <dbReference type="ARBA" id="ARBA00022989"/>
    </source>
</evidence>
<protein>
    <submittedName>
        <fullName evidence="7">Uncharacterized protein</fullName>
    </submittedName>
</protein>
<reference evidence="7" key="1">
    <citation type="submission" date="2021-02" db="EMBL/GenBank/DDBJ databases">
        <authorList>
            <person name="Nowell W R."/>
        </authorList>
    </citation>
    <scope>NUCLEOTIDE SEQUENCE</scope>
</reference>
<feature type="non-terminal residue" evidence="7">
    <location>
        <position position="75"/>
    </location>
</feature>
<keyword evidence="5 6" id="KW-0472">Membrane</keyword>
<evidence type="ECO:0000256" key="6">
    <source>
        <dbReference type="SAM" id="Phobius"/>
    </source>
</evidence>
<evidence type="ECO:0000256" key="2">
    <source>
        <dbReference type="ARBA" id="ARBA00022448"/>
    </source>
</evidence>
<accession>A0A8S2S5F6</accession>
<evidence type="ECO:0000256" key="1">
    <source>
        <dbReference type="ARBA" id="ARBA00004141"/>
    </source>
</evidence>
<dbReference type="AlphaFoldDB" id="A0A8S2S5F6"/>
<dbReference type="PRINTS" id="PR00176">
    <property type="entry name" value="NANEUSMPORT"/>
</dbReference>
<dbReference type="PROSITE" id="PS50267">
    <property type="entry name" value="NA_NEUROTRAN_SYMP_3"/>
    <property type="match status" value="1"/>
</dbReference>
<evidence type="ECO:0000313" key="9">
    <source>
        <dbReference type="Proteomes" id="UP000681720"/>
    </source>
</evidence>
<name>A0A8S2S5F6_9BILA</name>
<dbReference type="InterPro" id="IPR000175">
    <property type="entry name" value="Na/ntran_symport"/>
</dbReference>
<dbReference type="GO" id="GO:0098793">
    <property type="term" value="C:presynapse"/>
    <property type="evidence" value="ECO:0007669"/>
    <property type="project" value="GOC"/>
</dbReference>
<evidence type="ECO:0000256" key="3">
    <source>
        <dbReference type="ARBA" id="ARBA00022692"/>
    </source>
</evidence>
<proteinExistence type="predicted"/>
<dbReference type="Proteomes" id="UP000681720">
    <property type="component" value="Unassembled WGS sequence"/>
</dbReference>
<keyword evidence="2" id="KW-0813">Transport</keyword>
<keyword evidence="3 6" id="KW-0812">Transmembrane</keyword>
<dbReference type="GO" id="GO:0005886">
    <property type="term" value="C:plasma membrane"/>
    <property type="evidence" value="ECO:0007669"/>
    <property type="project" value="TreeGrafter"/>
</dbReference>
<dbReference type="PANTHER" id="PTHR11616:SF279">
    <property type="entry name" value="SODIUM-DEPENDENT SEROTONIN TRANSPORTER"/>
    <property type="match status" value="1"/>
</dbReference>